<proteinExistence type="predicted"/>
<protein>
    <submittedName>
        <fullName evidence="1 2">Uncharacterized protein</fullName>
    </submittedName>
</protein>
<dbReference type="AlphaFoldDB" id="L1IY02"/>
<dbReference type="RefSeq" id="XP_005827957.1">
    <property type="nucleotide sequence ID" value="XM_005827900.1"/>
</dbReference>
<gene>
    <name evidence="1" type="ORF">GUITHDRAFT_142374</name>
</gene>
<accession>L1IY02</accession>
<evidence type="ECO:0000313" key="1">
    <source>
        <dbReference type="EMBL" id="EKX40977.1"/>
    </source>
</evidence>
<reference evidence="3" key="2">
    <citation type="submission" date="2012-11" db="EMBL/GenBank/DDBJ databases">
        <authorList>
            <person name="Kuo A."/>
            <person name="Curtis B.A."/>
            <person name="Tanifuji G."/>
            <person name="Burki F."/>
            <person name="Gruber A."/>
            <person name="Irimia M."/>
            <person name="Maruyama S."/>
            <person name="Arias M.C."/>
            <person name="Ball S.G."/>
            <person name="Gile G.H."/>
            <person name="Hirakawa Y."/>
            <person name="Hopkins J.F."/>
            <person name="Rensing S.A."/>
            <person name="Schmutz J."/>
            <person name="Symeonidi A."/>
            <person name="Elias M."/>
            <person name="Eveleigh R.J."/>
            <person name="Herman E.K."/>
            <person name="Klute M.J."/>
            <person name="Nakayama T."/>
            <person name="Obornik M."/>
            <person name="Reyes-Prieto A."/>
            <person name="Armbrust E.V."/>
            <person name="Aves S.J."/>
            <person name="Beiko R.G."/>
            <person name="Coutinho P."/>
            <person name="Dacks J.B."/>
            <person name="Durnford D.G."/>
            <person name="Fast N.M."/>
            <person name="Green B.R."/>
            <person name="Grisdale C."/>
            <person name="Hempe F."/>
            <person name="Henrissat B."/>
            <person name="Hoppner M.P."/>
            <person name="Ishida K.-I."/>
            <person name="Kim E."/>
            <person name="Koreny L."/>
            <person name="Kroth P.G."/>
            <person name="Liu Y."/>
            <person name="Malik S.-B."/>
            <person name="Maier U.G."/>
            <person name="McRose D."/>
            <person name="Mock T."/>
            <person name="Neilson J.A."/>
            <person name="Onodera N.T."/>
            <person name="Poole A.M."/>
            <person name="Pritham E.J."/>
            <person name="Richards T.A."/>
            <person name="Rocap G."/>
            <person name="Roy S.W."/>
            <person name="Sarai C."/>
            <person name="Schaack S."/>
            <person name="Shirato S."/>
            <person name="Slamovits C.H."/>
            <person name="Spencer D.F."/>
            <person name="Suzuki S."/>
            <person name="Worden A.Z."/>
            <person name="Zauner S."/>
            <person name="Barry K."/>
            <person name="Bell C."/>
            <person name="Bharti A.K."/>
            <person name="Crow J.A."/>
            <person name="Grimwood J."/>
            <person name="Kramer R."/>
            <person name="Lindquist E."/>
            <person name="Lucas S."/>
            <person name="Salamov A."/>
            <person name="McFadden G.I."/>
            <person name="Lane C.E."/>
            <person name="Keeling P.J."/>
            <person name="Gray M.W."/>
            <person name="Grigoriev I.V."/>
            <person name="Archibald J.M."/>
        </authorList>
    </citation>
    <scope>NUCLEOTIDE SEQUENCE</scope>
    <source>
        <strain evidence="3">CCMP2712</strain>
    </source>
</reference>
<reference evidence="2" key="3">
    <citation type="submission" date="2016-03" db="UniProtKB">
        <authorList>
            <consortium name="EnsemblProtists"/>
        </authorList>
    </citation>
    <scope>IDENTIFICATION</scope>
</reference>
<dbReference type="EnsemblProtists" id="EKX40977">
    <property type="protein sequence ID" value="EKX40977"/>
    <property type="gene ID" value="GUITHDRAFT_142374"/>
</dbReference>
<organism evidence="1">
    <name type="scientific">Guillardia theta (strain CCMP2712)</name>
    <name type="common">Cryptophyte</name>
    <dbReference type="NCBI Taxonomy" id="905079"/>
    <lineage>
        <taxon>Eukaryota</taxon>
        <taxon>Cryptophyceae</taxon>
        <taxon>Pyrenomonadales</taxon>
        <taxon>Geminigeraceae</taxon>
        <taxon>Guillardia</taxon>
    </lineage>
</organism>
<dbReference type="HOGENOM" id="CLU_1550471_0_0_1"/>
<evidence type="ECO:0000313" key="2">
    <source>
        <dbReference type="EnsemblProtists" id="EKX40977"/>
    </source>
</evidence>
<dbReference type="EMBL" id="JH993027">
    <property type="protein sequence ID" value="EKX40977.1"/>
    <property type="molecule type" value="Genomic_DNA"/>
</dbReference>
<dbReference type="PaxDb" id="55529-EKX40977"/>
<evidence type="ECO:0000313" key="3">
    <source>
        <dbReference type="Proteomes" id="UP000011087"/>
    </source>
</evidence>
<name>L1IY02_GUITC</name>
<dbReference type="KEGG" id="gtt:GUITHDRAFT_142374"/>
<sequence>MDASPIQLYQQQSVVLLLEGWRLRLKEASFMYTAVRTLARLMLSQDFAVAALAEKLLQSEEGDMREAMVKELGEACLQGWYITHAIQDFDDADYKGSSIASVVEVGYLLPFYHETMAGASCMKVVVVIEDGFRQTVWAQESRCPPFNETGCPWPLLLPSFATRREIPQKDFHC</sequence>
<reference evidence="1 3" key="1">
    <citation type="journal article" date="2012" name="Nature">
        <title>Algal genomes reveal evolutionary mosaicism and the fate of nucleomorphs.</title>
        <authorList>
            <consortium name="DOE Joint Genome Institute"/>
            <person name="Curtis B.A."/>
            <person name="Tanifuji G."/>
            <person name="Burki F."/>
            <person name="Gruber A."/>
            <person name="Irimia M."/>
            <person name="Maruyama S."/>
            <person name="Arias M.C."/>
            <person name="Ball S.G."/>
            <person name="Gile G.H."/>
            <person name="Hirakawa Y."/>
            <person name="Hopkins J.F."/>
            <person name="Kuo A."/>
            <person name="Rensing S.A."/>
            <person name="Schmutz J."/>
            <person name="Symeonidi A."/>
            <person name="Elias M."/>
            <person name="Eveleigh R.J."/>
            <person name="Herman E.K."/>
            <person name="Klute M.J."/>
            <person name="Nakayama T."/>
            <person name="Obornik M."/>
            <person name="Reyes-Prieto A."/>
            <person name="Armbrust E.V."/>
            <person name="Aves S.J."/>
            <person name="Beiko R.G."/>
            <person name="Coutinho P."/>
            <person name="Dacks J.B."/>
            <person name="Durnford D.G."/>
            <person name="Fast N.M."/>
            <person name="Green B.R."/>
            <person name="Grisdale C.J."/>
            <person name="Hempel F."/>
            <person name="Henrissat B."/>
            <person name="Hoppner M.P."/>
            <person name="Ishida K."/>
            <person name="Kim E."/>
            <person name="Koreny L."/>
            <person name="Kroth P.G."/>
            <person name="Liu Y."/>
            <person name="Malik S.B."/>
            <person name="Maier U.G."/>
            <person name="McRose D."/>
            <person name="Mock T."/>
            <person name="Neilson J.A."/>
            <person name="Onodera N.T."/>
            <person name="Poole A.M."/>
            <person name="Pritham E.J."/>
            <person name="Richards T.A."/>
            <person name="Rocap G."/>
            <person name="Roy S.W."/>
            <person name="Sarai C."/>
            <person name="Schaack S."/>
            <person name="Shirato S."/>
            <person name="Slamovits C.H."/>
            <person name="Spencer D.F."/>
            <person name="Suzuki S."/>
            <person name="Worden A.Z."/>
            <person name="Zauner S."/>
            <person name="Barry K."/>
            <person name="Bell C."/>
            <person name="Bharti A.K."/>
            <person name="Crow J.A."/>
            <person name="Grimwood J."/>
            <person name="Kramer R."/>
            <person name="Lindquist E."/>
            <person name="Lucas S."/>
            <person name="Salamov A."/>
            <person name="McFadden G.I."/>
            <person name="Lane C.E."/>
            <person name="Keeling P.J."/>
            <person name="Gray M.W."/>
            <person name="Grigoriev I.V."/>
            <person name="Archibald J.M."/>
        </authorList>
    </citation>
    <scope>NUCLEOTIDE SEQUENCE</scope>
    <source>
        <strain evidence="1 3">CCMP2712</strain>
    </source>
</reference>
<keyword evidence="3" id="KW-1185">Reference proteome</keyword>
<dbReference type="Proteomes" id="UP000011087">
    <property type="component" value="Unassembled WGS sequence"/>
</dbReference>
<dbReference type="GeneID" id="17297615"/>